<reference evidence="8" key="2">
    <citation type="submission" date="2025-09" db="UniProtKB">
        <authorList>
            <consortium name="Ensembl"/>
        </authorList>
    </citation>
    <scope>IDENTIFICATION</scope>
</reference>
<evidence type="ECO:0000256" key="3">
    <source>
        <dbReference type="ARBA" id="ARBA00022448"/>
    </source>
</evidence>
<evidence type="ECO:0000256" key="1">
    <source>
        <dbReference type="ARBA" id="ARBA00004167"/>
    </source>
</evidence>
<dbReference type="GO" id="GO:0006811">
    <property type="term" value="P:monoatomic ion transport"/>
    <property type="evidence" value="ECO:0007669"/>
    <property type="project" value="UniProtKB-KW"/>
</dbReference>
<evidence type="ECO:0000256" key="5">
    <source>
        <dbReference type="ARBA" id="ARBA00023065"/>
    </source>
</evidence>
<keyword evidence="9" id="KW-1185">Reference proteome</keyword>
<dbReference type="Gene3D" id="1.20.5.780">
    <property type="entry name" value="Single helix bin"/>
    <property type="match status" value="1"/>
</dbReference>
<evidence type="ECO:0000313" key="9">
    <source>
        <dbReference type="Proteomes" id="UP000472262"/>
    </source>
</evidence>
<keyword evidence="4 7" id="KW-0812">Transmembrane</keyword>
<dbReference type="AlphaFoldDB" id="A0A672K2W0"/>
<keyword evidence="3 7" id="KW-0813">Transport</keyword>
<accession>A0A672K2W0</accession>
<dbReference type="InParanoid" id="A0A672K2W0"/>
<keyword evidence="5 7" id="KW-0406">Ion transport</keyword>
<evidence type="ECO:0000256" key="4">
    <source>
        <dbReference type="ARBA" id="ARBA00022692"/>
    </source>
</evidence>
<dbReference type="GO" id="GO:0099106">
    <property type="term" value="F:ion channel regulator activity"/>
    <property type="evidence" value="ECO:0007669"/>
    <property type="project" value="InterPro"/>
</dbReference>
<sequence>MENKNNSNNKVSGIKLFYLCFTDYETLRIGGLVFAGVIVVLSVLLLTGKF</sequence>
<dbReference type="Ensembl" id="ENSSGRT00000005577.1">
    <property type="protein sequence ID" value="ENSSGRP00000005150.1"/>
    <property type="gene ID" value="ENSSGRG00000003300.1"/>
</dbReference>
<proteinExistence type="inferred from homology"/>
<feature type="transmembrane region" description="Helical" evidence="7">
    <location>
        <begin position="27"/>
        <end position="47"/>
    </location>
</feature>
<organism evidence="8 9">
    <name type="scientific">Sinocyclocheilus grahami</name>
    <name type="common">Dianchi golden-line fish</name>
    <name type="synonym">Barbus grahami</name>
    <dbReference type="NCBI Taxonomy" id="75366"/>
    <lineage>
        <taxon>Eukaryota</taxon>
        <taxon>Metazoa</taxon>
        <taxon>Chordata</taxon>
        <taxon>Craniata</taxon>
        <taxon>Vertebrata</taxon>
        <taxon>Euteleostomi</taxon>
        <taxon>Actinopterygii</taxon>
        <taxon>Neopterygii</taxon>
        <taxon>Teleostei</taxon>
        <taxon>Ostariophysi</taxon>
        <taxon>Cypriniformes</taxon>
        <taxon>Cyprinidae</taxon>
        <taxon>Cyprininae</taxon>
        <taxon>Sinocyclocheilus</taxon>
    </lineage>
</organism>
<dbReference type="GO" id="GO:0043269">
    <property type="term" value="P:regulation of monoatomic ion transport"/>
    <property type="evidence" value="ECO:0007669"/>
    <property type="project" value="InterPro"/>
</dbReference>
<evidence type="ECO:0000256" key="7">
    <source>
        <dbReference type="RuleBase" id="RU364131"/>
    </source>
</evidence>
<comment type="subcellular location">
    <subcellularLocation>
        <location evidence="1">Membrane</location>
        <topology evidence="1">Single-pass membrane protein</topology>
    </subcellularLocation>
</comment>
<dbReference type="GO" id="GO:0016020">
    <property type="term" value="C:membrane"/>
    <property type="evidence" value="ECO:0007669"/>
    <property type="project" value="UniProtKB-SubCell"/>
</dbReference>
<dbReference type="InterPro" id="IPR000272">
    <property type="entry name" value="Ion-transport_regulator_FXYD"/>
</dbReference>
<keyword evidence="7" id="KW-1133">Transmembrane helix</keyword>
<evidence type="ECO:0000256" key="2">
    <source>
        <dbReference type="ARBA" id="ARBA00005948"/>
    </source>
</evidence>
<keyword evidence="6 7" id="KW-0472">Membrane</keyword>
<name>A0A672K2W0_SINGR</name>
<dbReference type="Proteomes" id="UP000472262">
    <property type="component" value="Unassembled WGS sequence"/>
</dbReference>
<evidence type="ECO:0000256" key="6">
    <source>
        <dbReference type="ARBA" id="ARBA00023136"/>
    </source>
</evidence>
<protein>
    <recommendedName>
        <fullName evidence="7">FXYD domain-containing ion transport regulator</fullName>
    </recommendedName>
</protein>
<comment type="similarity">
    <text evidence="2 7">Belongs to the FXYD family.</text>
</comment>
<reference evidence="8" key="1">
    <citation type="submission" date="2025-08" db="UniProtKB">
        <authorList>
            <consortium name="Ensembl"/>
        </authorList>
    </citation>
    <scope>IDENTIFICATION</scope>
</reference>
<evidence type="ECO:0000313" key="8">
    <source>
        <dbReference type="Ensembl" id="ENSSGRP00000005150.1"/>
    </source>
</evidence>
<dbReference type="Pfam" id="PF02038">
    <property type="entry name" value="ATP1G1_PLM_MAT8"/>
    <property type="match status" value="1"/>
</dbReference>